<gene>
    <name evidence="5" type="ORF">BJ554DRAFT_1129</name>
</gene>
<sequence>MAVGDGLIEERLRICVELWESGLNAEFAYKVKPRMQTQFDQCSRERIPYAVIIGKDEVESGIVKIKTMHTKIDSEGPGLPFKRTEMIPELKRRLGL</sequence>
<dbReference type="PANTHER" id="PTHR11476:SF7">
    <property type="entry name" value="HISTIDINE--TRNA LIGASE"/>
    <property type="match status" value="1"/>
</dbReference>
<dbReference type="AlphaFoldDB" id="A0A8H7ZSU4"/>
<evidence type="ECO:0000256" key="1">
    <source>
        <dbReference type="ARBA" id="ARBA00022741"/>
    </source>
</evidence>
<dbReference type="GO" id="GO:0005524">
    <property type="term" value="F:ATP binding"/>
    <property type="evidence" value="ECO:0007669"/>
    <property type="project" value="UniProtKB-KW"/>
</dbReference>
<evidence type="ECO:0000313" key="6">
    <source>
        <dbReference type="Proteomes" id="UP000673691"/>
    </source>
</evidence>
<keyword evidence="6" id="KW-1185">Reference proteome</keyword>
<dbReference type="InterPro" id="IPR004154">
    <property type="entry name" value="Anticodon-bd"/>
</dbReference>
<dbReference type="PANTHER" id="PTHR11476">
    <property type="entry name" value="HISTIDYL-TRNA SYNTHETASE"/>
    <property type="match status" value="1"/>
</dbReference>
<dbReference type="OrthoDB" id="1906957at2759"/>
<keyword evidence="1" id="KW-0547">Nucleotide-binding</keyword>
<dbReference type="GO" id="GO:0032543">
    <property type="term" value="P:mitochondrial translation"/>
    <property type="evidence" value="ECO:0007669"/>
    <property type="project" value="TreeGrafter"/>
</dbReference>
<dbReference type="GO" id="GO:0003723">
    <property type="term" value="F:RNA binding"/>
    <property type="evidence" value="ECO:0007669"/>
    <property type="project" value="TreeGrafter"/>
</dbReference>
<evidence type="ECO:0000256" key="2">
    <source>
        <dbReference type="ARBA" id="ARBA00022840"/>
    </source>
</evidence>
<accession>A0A8H7ZSU4</accession>
<proteinExistence type="predicted"/>
<protein>
    <recommendedName>
        <fullName evidence="4">Anticodon-binding domain-containing protein</fullName>
    </recommendedName>
</protein>
<evidence type="ECO:0000256" key="3">
    <source>
        <dbReference type="ARBA" id="ARBA00022917"/>
    </source>
</evidence>
<reference evidence="5 6" key="1">
    <citation type="journal article" name="Sci. Rep.">
        <title>Genome-scale phylogenetic analyses confirm Olpidium as the closest living zoosporic fungus to the non-flagellated, terrestrial fungi.</title>
        <authorList>
            <person name="Chang Y."/>
            <person name="Rochon D."/>
            <person name="Sekimoto S."/>
            <person name="Wang Y."/>
            <person name="Chovatia M."/>
            <person name="Sandor L."/>
            <person name="Salamov A."/>
            <person name="Grigoriev I.V."/>
            <person name="Stajich J.E."/>
            <person name="Spatafora J.W."/>
        </authorList>
    </citation>
    <scope>NUCLEOTIDE SEQUENCE [LARGE SCALE GENOMIC DNA]</scope>
    <source>
        <strain evidence="5">S191</strain>
    </source>
</reference>
<evidence type="ECO:0000313" key="5">
    <source>
        <dbReference type="EMBL" id="KAG5458614.1"/>
    </source>
</evidence>
<feature type="domain" description="Anticodon-binding" evidence="4">
    <location>
        <begin position="4"/>
        <end position="71"/>
    </location>
</feature>
<keyword evidence="2" id="KW-0067">ATP-binding</keyword>
<dbReference type="GO" id="GO:0005829">
    <property type="term" value="C:cytosol"/>
    <property type="evidence" value="ECO:0007669"/>
    <property type="project" value="TreeGrafter"/>
</dbReference>
<dbReference type="SUPFAM" id="SSF52954">
    <property type="entry name" value="Class II aaRS ABD-related"/>
    <property type="match status" value="1"/>
</dbReference>
<dbReference type="Proteomes" id="UP000673691">
    <property type="component" value="Unassembled WGS sequence"/>
</dbReference>
<dbReference type="Pfam" id="PF03129">
    <property type="entry name" value="HGTP_anticodon"/>
    <property type="match status" value="1"/>
</dbReference>
<dbReference type="GO" id="GO:0005739">
    <property type="term" value="C:mitochondrion"/>
    <property type="evidence" value="ECO:0007669"/>
    <property type="project" value="TreeGrafter"/>
</dbReference>
<dbReference type="Gene3D" id="3.40.50.800">
    <property type="entry name" value="Anticodon-binding domain"/>
    <property type="match status" value="1"/>
</dbReference>
<dbReference type="InterPro" id="IPR036621">
    <property type="entry name" value="Anticodon-bd_dom_sf"/>
</dbReference>
<organism evidence="5 6">
    <name type="scientific">Olpidium bornovanus</name>
    <dbReference type="NCBI Taxonomy" id="278681"/>
    <lineage>
        <taxon>Eukaryota</taxon>
        <taxon>Fungi</taxon>
        <taxon>Fungi incertae sedis</taxon>
        <taxon>Olpidiomycota</taxon>
        <taxon>Olpidiomycotina</taxon>
        <taxon>Olpidiomycetes</taxon>
        <taxon>Olpidiales</taxon>
        <taxon>Olpidiaceae</taxon>
        <taxon>Olpidium</taxon>
    </lineage>
</organism>
<dbReference type="GO" id="GO:0004821">
    <property type="term" value="F:histidine-tRNA ligase activity"/>
    <property type="evidence" value="ECO:0007669"/>
    <property type="project" value="TreeGrafter"/>
</dbReference>
<dbReference type="FunFam" id="3.40.50.800:FF:000012">
    <property type="entry name" value="Histidine--tRNA ligase, cytoplasmic"/>
    <property type="match status" value="1"/>
</dbReference>
<dbReference type="EMBL" id="JAEFCI010008203">
    <property type="protein sequence ID" value="KAG5458614.1"/>
    <property type="molecule type" value="Genomic_DNA"/>
</dbReference>
<comment type="caution">
    <text evidence="5">The sequence shown here is derived from an EMBL/GenBank/DDBJ whole genome shotgun (WGS) entry which is preliminary data.</text>
</comment>
<dbReference type="GO" id="GO:0006427">
    <property type="term" value="P:histidyl-tRNA aminoacylation"/>
    <property type="evidence" value="ECO:0007669"/>
    <property type="project" value="TreeGrafter"/>
</dbReference>
<keyword evidence="3" id="KW-0648">Protein biosynthesis</keyword>
<name>A0A8H7ZSU4_9FUNG</name>
<evidence type="ECO:0000259" key="4">
    <source>
        <dbReference type="Pfam" id="PF03129"/>
    </source>
</evidence>